<feature type="transmembrane region" description="Helical" evidence="7">
    <location>
        <begin position="35"/>
        <end position="61"/>
    </location>
</feature>
<feature type="transmembrane region" description="Helical" evidence="7">
    <location>
        <begin position="125"/>
        <end position="146"/>
    </location>
</feature>
<feature type="transmembrane region" description="Helical" evidence="7">
    <location>
        <begin position="153"/>
        <end position="174"/>
    </location>
</feature>
<evidence type="ECO:0000256" key="7">
    <source>
        <dbReference type="RuleBase" id="RU366058"/>
    </source>
</evidence>
<comment type="similarity">
    <text evidence="2 7">Belongs to the TVP38/TMEM64 family.</text>
</comment>
<dbReference type="AlphaFoldDB" id="A0A1H2DBX5"/>
<gene>
    <name evidence="9" type="ORF">SAMN04489716_9127</name>
</gene>
<evidence type="ECO:0000256" key="1">
    <source>
        <dbReference type="ARBA" id="ARBA00004651"/>
    </source>
</evidence>
<dbReference type="PANTHER" id="PTHR12677:SF59">
    <property type="entry name" value="GOLGI APPARATUS MEMBRANE PROTEIN TVP38-RELATED"/>
    <property type="match status" value="1"/>
</dbReference>
<feature type="transmembrane region" description="Helical" evidence="7">
    <location>
        <begin position="73"/>
        <end position="98"/>
    </location>
</feature>
<feature type="domain" description="VTT" evidence="8">
    <location>
        <begin position="62"/>
        <end position="176"/>
    </location>
</feature>
<evidence type="ECO:0000313" key="9">
    <source>
        <dbReference type="EMBL" id="SDT80255.1"/>
    </source>
</evidence>
<sequence>MPARSATARLGLLIVLVAALAGTVAVVGVPDPSRLAATIAGFGSLGPVIVIGGSALLLAALVPRSVLAAGAGLVFGPLLGSVYVLAGAALAALAAFAAGRVLGRDFVTARARLAALDARLTARSVLSVALMRILPIAPFGLVSYGFGTTSVPVGSYLLGTAIGAAQSTVVYAALGDSAMNPGSPGFMASLAAAALLVIGSATATVILRRRAARHSATS</sequence>
<dbReference type="Proteomes" id="UP000198688">
    <property type="component" value="Chromosome I"/>
</dbReference>
<dbReference type="OrthoDB" id="3290285at2"/>
<evidence type="ECO:0000313" key="10">
    <source>
        <dbReference type="Proteomes" id="UP000198688"/>
    </source>
</evidence>
<comment type="subcellular location">
    <subcellularLocation>
        <location evidence="1 7">Cell membrane</location>
        <topology evidence="1 7">Multi-pass membrane protein</topology>
    </subcellularLocation>
</comment>
<dbReference type="InterPro" id="IPR032816">
    <property type="entry name" value="VTT_dom"/>
</dbReference>
<name>A0A1H2DBX5_9ACTN</name>
<evidence type="ECO:0000256" key="5">
    <source>
        <dbReference type="ARBA" id="ARBA00022989"/>
    </source>
</evidence>
<evidence type="ECO:0000259" key="8">
    <source>
        <dbReference type="Pfam" id="PF09335"/>
    </source>
</evidence>
<keyword evidence="10" id="KW-1185">Reference proteome</keyword>
<keyword evidence="3 7" id="KW-1003">Cell membrane</keyword>
<dbReference type="InterPro" id="IPR015414">
    <property type="entry name" value="TMEM64"/>
</dbReference>
<keyword evidence="6 7" id="KW-0472">Membrane</keyword>
<feature type="transmembrane region" description="Helical" evidence="7">
    <location>
        <begin position="186"/>
        <end position="207"/>
    </location>
</feature>
<dbReference type="STRING" id="113562.SAMN04489716_9127"/>
<protein>
    <recommendedName>
        <fullName evidence="7">TVP38/TMEM64 family membrane protein</fullName>
    </recommendedName>
</protein>
<evidence type="ECO:0000256" key="3">
    <source>
        <dbReference type="ARBA" id="ARBA00022475"/>
    </source>
</evidence>
<proteinExistence type="inferred from homology"/>
<dbReference type="RefSeq" id="WP_092555563.1">
    <property type="nucleotide sequence ID" value="NZ_BOMJ01000045.1"/>
</dbReference>
<dbReference type="GO" id="GO:0005886">
    <property type="term" value="C:plasma membrane"/>
    <property type="evidence" value="ECO:0007669"/>
    <property type="project" value="UniProtKB-SubCell"/>
</dbReference>
<dbReference type="Pfam" id="PF09335">
    <property type="entry name" value="VTT_dom"/>
    <property type="match status" value="1"/>
</dbReference>
<accession>A0A1H2DBX5</accession>
<dbReference type="EMBL" id="LT629758">
    <property type="protein sequence ID" value="SDT80255.1"/>
    <property type="molecule type" value="Genomic_DNA"/>
</dbReference>
<keyword evidence="4 7" id="KW-0812">Transmembrane</keyword>
<reference evidence="9 10" key="1">
    <citation type="submission" date="2016-10" db="EMBL/GenBank/DDBJ databases">
        <authorList>
            <person name="de Groot N.N."/>
        </authorList>
    </citation>
    <scope>NUCLEOTIDE SEQUENCE [LARGE SCALE GENOMIC DNA]</scope>
    <source>
        <strain evidence="9 10">DSM 43941</strain>
    </source>
</reference>
<keyword evidence="5 7" id="KW-1133">Transmembrane helix</keyword>
<organism evidence="9 10">
    <name type="scientific">Actinoplanes derwentensis</name>
    <dbReference type="NCBI Taxonomy" id="113562"/>
    <lineage>
        <taxon>Bacteria</taxon>
        <taxon>Bacillati</taxon>
        <taxon>Actinomycetota</taxon>
        <taxon>Actinomycetes</taxon>
        <taxon>Micromonosporales</taxon>
        <taxon>Micromonosporaceae</taxon>
        <taxon>Actinoplanes</taxon>
    </lineage>
</organism>
<dbReference type="PANTHER" id="PTHR12677">
    <property type="entry name" value="GOLGI APPARATUS MEMBRANE PROTEIN TVP38-RELATED"/>
    <property type="match status" value="1"/>
</dbReference>
<evidence type="ECO:0000256" key="4">
    <source>
        <dbReference type="ARBA" id="ARBA00022692"/>
    </source>
</evidence>
<evidence type="ECO:0000256" key="6">
    <source>
        <dbReference type="ARBA" id="ARBA00023136"/>
    </source>
</evidence>
<evidence type="ECO:0000256" key="2">
    <source>
        <dbReference type="ARBA" id="ARBA00008640"/>
    </source>
</evidence>